<protein>
    <submittedName>
        <fullName evidence="2">SRFB1-like protein</fullName>
    </submittedName>
</protein>
<sequence length="350" mass="39061">MAKFKSRDVAVNNGTKGNHRFMHYLQDTDKMEATEERKLDFAPTASIDKVALNNKVVNMRSVVQRAKLYVINDLTKKMKKLRNKKGSDEQKEKNSQKADRLVEEMKIIKPSTTMEQRALARLSEQKFIQEKVNGFRSEHADWKDLAAFLITKHTAREFQKKKSKEKLQKLETNVKASETLIQTYLGGKLTSIKAGKSDDSSDGDDVDDSHGATNEHLHKSDIQEANSMILLRENITPEVVAVQGVVSVISEAKVEVDRGTTGVDGPSIVHFPREGEVEGEVVGQLELTGREEVGAWETGVQEGAPVGVPAALQITRLVHLQRKSCIHLGRPAGSGKSNRLVHFKCSRERK</sequence>
<evidence type="ECO:0000313" key="2">
    <source>
        <dbReference type="EMBL" id="WAR01027.1"/>
    </source>
</evidence>
<dbReference type="EMBL" id="CP111014">
    <property type="protein sequence ID" value="WAR01027.1"/>
    <property type="molecule type" value="Genomic_DNA"/>
</dbReference>
<feature type="compositionally biased region" description="Basic and acidic residues" evidence="1">
    <location>
        <begin position="208"/>
        <end position="219"/>
    </location>
</feature>
<proteinExistence type="predicted"/>
<keyword evidence="3" id="KW-1185">Reference proteome</keyword>
<name>A0ABY7DTI2_MYAAR</name>
<organism evidence="2 3">
    <name type="scientific">Mya arenaria</name>
    <name type="common">Soft-shell clam</name>
    <dbReference type="NCBI Taxonomy" id="6604"/>
    <lineage>
        <taxon>Eukaryota</taxon>
        <taxon>Metazoa</taxon>
        <taxon>Spiralia</taxon>
        <taxon>Lophotrochozoa</taxon>
        <taxon>Mollusca</taxon>
        <taxon>Bivalvia</taxon>
        <taxon>Autobranchia</taxon>
        <taxon>Heteroconchia</taxon>
        <taxon>Euheterodonta</taxon>
        <taxon>Imparidentia</taxon>
        <taxon>Neoheterodontei</taxon>
        <taxon>Myida</taxon>
        <taxon>Myoidea</taxon>
        <taxon>Myidae</taxon>
        <taxon>Mya</taxon>
    </lineage>
</organism>
<reference evidence="2" key="1">
    <citation type="submission" date="2022-11" db="EMBL/GenBank/DDBJ databases">
        <title>Centuries of genome instability and evolution in soft-shell clam transmissible cancer (bioRxiv).</title>
        <authorList>
            <person name="Hart S.F.M."/>
            <person name="Yonemitsu M.A."/>
            <person name="Giersch R.M."/>
            <person name="Beal B.F."/>
            <person name="Arriagada G."/>
            <person name="Davis B.W."/>
            <person name="Ostrander E.A."/>
            <person name="Goff S.P."/>
            <person name="Metzger M.J."/>
        </authorList>
    </citation>
    <scope>NUCLEOTIDE SEQUENCE</scope>
    <source>
        <strain evidence="2">MELC-2E11</strain>
        <tissue evidence="2">Siphon/mantle</tissue>
    </source>
</reference>
<feature type="region of interest" description="Disordered" evidence="1">
    <location>
        <begin position="192"/>
        <end position="219"/>
    </location>
</feature>
<evidence type="ECO:0000256" key="1">
    <source>
        <dbReference type="SAM" id="MobiDB-lite"/>
    </source>
</evidence>
<gene>
    <name evidence="2" type="ORF">MAR_025399</name>
</gene>
<accession>A0ABY7DTI2</accession>
<evidence type="ECO:0000313" key="3">
    <source>
        <dbReference type="Proteomes" id="UP001164746"/>
    </source>
</evidence>
<dbReference type="Proteomes" id="UP001164746">
    <property type="component" value="Chromosome 3"/>
</dbReference>